<dbReference type="InterPro" id="IPR001005">
    <property type="entry name" value="SANT/Myb"/>
</dbReference>
<feature type="compositionally biased region" description="Gly residues" evidence="1">
    <location>
        <begin position="491"/>
        <end position="506"/>
    </location>
</feature>
<evidence type="ECO:0000313" key="3">
    <source>
        <dbReference type="EMBL" id="KAF9581085.1"/>
    </source>
</evidence>
<dbReference type="PROSITE" id="PS50090">
    <property type="entry name" value="MYB_LIKE"/>
    <property type="match status" value="1"/>
</dbReference>
<gene>
    <name evidence="3" type="ORF">BGW38_002026</name>
</gene>
<dbReference type="OrthoDB" id="6781668at2759"/>
<feature type="compositionally biased region" description="Basic and acidic residues" evidence="1">
    <location>
        <begin position="56"/>
        <end position="70"/>
    </location>
</feature>
<organism evidence="3 4">
    <name type="scientific">Lunasporangiospora selenospora</name>
    <dbReference type="NCBI Taxonomy" id="979761"/>
    <lineage>
        <taxon>Eukaryota</taxon>
        <taxon>Fungi</taxon>
        <taxon>Fungi incertae sedis</taxon>
        <taxon>Mucoromycota</taxon>
        <taxon>Mortierellomycotina</taxon>
        <taxon>Mortierellomycetes</taxon>
        <taxon>Mortierellales</taxon>
        <taxon>Mortierellaceae</taxon>
        <taxon>Lunasporangiospora</taxon>
    </lineage>
</organism>
<dbReference type="Proteomes" id="UP000780801">
    <property type="component" value="Unassembled WGS sequence"/>
</dbReference>
<feature type="compositionally biased region" description="Basic and acidic residues" evidence="1">
    <location>
        <begin position="397"/>
        <end position="413"/>
    </location>
</feature>
<dbReference type="AlphaFoldDB" id="A0A9P6FSM1"/>
<dbReference type="EMBL" id="JAABOA010001677">
    <property type="protein sequence ID" value="KAF9581085.1"/>
    <property type="molecule type" value="Genomic_DNA"/>
</dbReference>
<feature type="region of interest" description="Disordered" evidence="1">
    <location>
        <begin position="197"/>
        <end position="228"/>
    </location>
</feature>
<dbReference type="SUPFAM" id="SSF57850">
    <property type="entry name" value="RING/U-box"/>
    <property type="match status" value="1"/>
</dbReference>
<comment type="caution">
    <text evidence="3">The sequence shown here is derived from an EMBL/GenBank/DDBJ whole genome shotgun (WGS) entry which is preliminary data.</text>
</comment>
<reference evidence="3" key="1">
    <citation type="journal article" date="2020" name="Fungal Divers.">
        <title>Resolving the Mortierellaceae phylogeny through synthesis of multi-gene phylogenetics and phylogenomics.</title>
        <authorList>
            <person name="Vandepol N."/>
            <person name="Liber J."/>
            <person name="Desiro A."/>
            <person name="Na H."/>
            <person name="Kennedy M."/>
            <person name="Barry K."/>
            <person name="Grigoriev I.V."/>
            <person name="Miller A.N."/>
            <person name="O'Donnell K."/>
            <person name="Stajich J.E."/>
            <person name="Bonito G."/>
        </authorList>
    </citation>
    <scope>NUCLEOTIDE SEQUENCE</scope>
    <source>
        <strain evidence="3">KOD1015</strain>
    </source>
</reference>
<feature type="compositionally biased region" description="Acidic residues" evidence="1">
    <location>
        <begin position="507"/>
        <end position="517"/>
    </location>
</feature>
<feature type="region of interest" description="Disordered" evidence="1">
    <location>
        <begin position="390"/>
        <end position="467"/>
    </location>
</feature>
<keyword evidence="4" id="KW-1185">Reference proteome</keyword>
<name>A0A9P6FSM1_9FUNG</name>
<dbReference type="InterPro" id="IPR009057">
    <property type="entry name" value="Homeodomain-like_sf"/>
</dbReference>
<feature type="region of interest" description="Disordered" evidence="1">
    <location>
        <begin position="56"/>
        <end position="81"/>
    </location>
</feature>
<evidence type="ECO:0000313" key="4">
    <source>
        <dbReference type="Proteomes" id="UP000780801"/>
    </source>
</evidence>
<feature type="compositionally biased region" description="Acidic residues" evidence="1">
    <location>
        <begin position="452"/>
        <end position="461"/>
    </location>
</feature>
<dbReference type="Gene3D" id="3.30.40.10">
    <property type="entry name" value="Zinc/RING finger domain, C3HC4 (zinc finger)"/>
    <property type="match status" value="1"/>
</dbReference>
<feature type="region of interest" description="Disordered" evidence="1">
    <location>
        <begin position="484"/>
        <end position="517"/>
    </location>
</feature>
<protein>
    <recommendedName>
        <fullName evidence="2">Myb-like domain-containing protein</fullName>
    </recommendedName>
</protein>
<feature type="compositionally biased region" description="Basic and acidic residues" evidence="1">
    <location>
        <begin position="199"/>
        <end position="209"/>
    </location>
</feature>
<evidence type="ECO:0000256" key="1">
    <source>
        <dbReference type="SAM" id="MobiDB-lite"/>
    </source>
</evidence>
<evidence type="ECO:0000259" key="2">
    <source>
        <dbReference type="PROSITE" id="PS50090"/>
    </source>
</evidence>
<dbReference type="SUPFAM" id="SSF46689">
    <property type="entry name" value="Homeodomain-like"/>
    <property type="match status" value="1"/>
</dbReference>
<proteinExistence type="predicted"/>
<feature type="domain" description="Myb-like" evidence="2">
    <location>
        <begin position="280"/>
        <end position="332"/>
    </location>
</feature>
<dbReference type="InterPro" id="IPR013083">
    <property type="entry name" value="Znf_RING/FYVE/PHD"/>
</dbReference>
<feature type="compositionally biased region" description="Basic and acidic residues" evidence="1">
    <location>
        <begin position="216"/>
        <end position="225"/>
    </location>
</feature>
<accession>A0A9P6FSM1</accession>
<sequence>MKYTGRVFPRLLAVLTCLTVRVKNTFLRATDKPTLIDTRPVNILALLVKSREEAKEAELKSENDTSKDATEAEDGDENKEHIDTIQKVRKDRVFEQDVTEKEMDIIQQRIAFQQRQFAAFEEREKQRRYNKLRQHYANLVEAEIDEAFEDCANDEDDVFVQFSTRGYLEKIRRIIALRHTKPSSLGSGYHTKSTVVMSEEQRARHEENLRKRREAPKKSTSEGMKKMGGRLGLDEALKQVQENKVDASKAFEGWSEARIKAYAAIDKKPNTYYYRFNAPGEVQRKGAWTKEEQLLFHQRLIEIGANGQWGIFSMTIPGRVGYQCSNYYRLLVETNQILDPNYVLDEKGKAHYLFDKKGANGETTKEFRTHSKHNVSGEDRSSPVAVTASASIIATEKPVKEPKAPKPVKEPKPPKVLKAPKVPKLPKAPREPKTSLAASRKKRKRRGYASDDSSEISEFDCDNSGSYMAKWSTTKRTRARVVANGSSGASLPGGGDGAGEGAGEMGSGDEGEAMEEDYEEEDEDALNPLPGFIDPITLEVVEKPAISKHGHVMGYDSWIRCLIQEGTSKNICPLTKLPLTKRDLTILTFENIDEFRDKIVNM</sequence>